<dbReference type="Proteomes" id="UP000003481">
    <property type="component" value="Plasmid A14S_lp28-3"/>
</dbReference>
<keyword evidence="1" id="KW-0812">Transmembrane</keyword>
<geneLocation type="plasmid" evidence="2 3">
    <name>A14S_lp28-3</name>
</geneLocation>
<dbReference type="AlphaFoldDB" id="C0RCE5"/>
<protein>
    <submittedName>
        <fullName evidence="2">Uncharacterized protein</fullName>
    </submittedName>
</protein>
<dbReference type="HOGENOM" id="CLU_3180921_0_0_12"/>
<feature type="transmembrane region" description="Helical" evidence="1">
    <location>
        <begin position="15"/>
        <end position="36"/>
    </location>
</feature>
<organism evidence="2 3">
    <name type="scientific">Borreliella spielmanii A14S</name>
    <dbReference type="NCBI Taxonomy" id="498742"/>
    <lineage>
        <taxon>Bacteria</taxon>
        <taxon>Pseudomonadati</taxon>
        <taxon>Spirochaetota</taxon>
        <taxon>Spirochaetia</taxon>
        <taxon>Spirochaetales</taxon>
        <taxon>Borreliaceae</taxon>
        <taxon>Borreliella</taxon>
    </lineage>
</organism>
<keyword evidence="1" id="KW-0472">Membrane</keyword>
<evidence type="ECO:0000313" key="2">
    <source>
        <dbReference type="EMBL" id="ACN53445.1"/>
    </source>
</evidence>
<accession>C0RCE5</accession>
<keyword evidence="1" id="KW-1133">Transmembrane helix</keyword>
<sequence>MIDFLALHYLLKSTSLILISTPNTSFILSLVLLLFLTSKHSTATEM</sequence>
<gene>
    <name evidence="2" type="ORF">BSPA14S_H0019</name>
</gene>
<evidence type="ECO:0000256" key="1">
    <source>
        <dbReference type="SAM" id="Phobius"/>
    </source>
</evidence>
<proteinExistence type="predicted"/>
<name>C0RCE5_9SPIR</name>
<evidence type="ECO:0000313" key="3">
    <source>
        <dbReference type="Proteomes" id="UP000003481"/>
    </source>
</evidence>
<reference evidence="2 3" key="1">
    <citation type="journal article" date="2012" name="J. Bacteriol.">
        <title>Whole-Genome Sequences of Borrelia bissettii, Borrelia valaisiana, and Borrelia spielmanii.</title>
        <authorList>
            <person name="Schutzer S.E."/>
            <person name="Fraser-Liggett C.M."/>
            <person name="Qiu W.G."/>
            <person name="Kraiczy P."/>
            <person name="Mongodin E.F."/>
            <person name="Dunn J.J."/>
            <person name="Luft B.J."/>
            <person name="Casjens S.R."/>
        </authorList>
    </citation>
    <scope>NUCLEOTIDE SEQUENCE [LARGE SCALE GENOMIC DNA]</scope>
    <source>
        <strain evidence="2 3">A14S</strain>
        <plasmid evidence="2 3">A14S_lp28-3</plasmid>
    </source>
</reference>
<dbReference type="EMBL" id="CP001471">
    <property type="protein sequence ID" value="ACN53445.1"/>
    <property type="molecule type" value="Genomic_DNA"/>
</dbReference>
<keyword evidence="2" id="KW-0614">Plasmid</keyword>